<proteinExistence type="inferred from homology"/>
<accession>F2U9M5</accession>
<evidence type="ECO:0000256" key="1">
    <source>
        <dbReference type="ARBA" id="ARBA00004607"/>
    </source>
</evidence>
<keyword evidence="3" id="KW-0597">Phosphoprotein</keyword>
<evidence type="ECO:0000256" key="2">
    <source>
        <dbReference type="ARBA" id="ARBA00022490"/>
    </source>
</evidence>
<keyword evidence="5" id="KW-0206">Cytoskeleton</keyword>
<evidence type="ECO:0000256" key="6">
    <source>
        <dbReference type="ARBA" id="ARBA00033750"/>
    </source>
</evidence>
<keyword evidence="2" id="KW-0963">Cytoplasm</keyword>
<dbReference type="OrthoDB" id="197906at2759"/>
<dbReference type="GO" id="GO:0034451">
    <property type="term" value="C:centriolar satellite"/>
    <property type="evidence" value="ECO:0007669"/>
    <property type="project" value="UniProtKB-SubCell"/>
</dbReference>
<dbReference type="KEGG" id="sre:PTSG_04765"/>
<evidence type="ECO:0000256" key="3">
    <source>
        <dbReference type="ARBA" id="ARBA00022553"/>
    </source>
</evidence>
<dbReference type="GO" id="GO:0005874">
    <property type="term" value="C:microtubule"/>
    <property type="evidence" value="ECO:0007669"/>
    <property type="project" value="UniProtKB-KW"/>
</dbReference>
<dbReference type="Proteomes" id="UP000007799">
    <property type="component" value="Unassembled WGS sequence"/>
</dbReference>
<dbReference type="InterPro" id="IPR038968">
    <property type="entry name" value="CSTPP1"/>
</dbReference>
<keyword evidence="4" id="KW-0493">Microtubule</keyword>
<comment type="similarity">
    <text evidence="6">Belongs to the CSTPP1 family.</text>
</comment>
<reference evidence="9" key="1">
    <citation type="submission" date="2009-08" db="EMBL/GenBank/DDBJ databases">
        <title>Annotation of Salpingoeca rosetta.</title>
        <authorList>
            <consortium name="The Broad Institute Genome Sequencing Platform"/>
            <person name="Russ C."/>
            <person name="Cuomo C."/>
            <person name="Burger G."/>
            <person name="Gray M.W."/>
            <person name="Holland P.W.H."/>
            <person name="King N."/>
            <person name="Lang F.B.F."/>
            <person name="Roger A.J."/>
            <person name="Ruiz-Trillo I."/>
            <person name="Young S.K."/>
            <person name="Zeng Q."/>
            <person name="Gargeya S."/>
            <person name="Alvarado L."/>
            <person name="Berlin A."/>
            <person name="Chapman S.B."/>
            <person name="Chen Z."/>
            <person name="Freedman E."/>
            <person name="Gellesch M."/>
            <person name="Goldberg J."/>
            <person name="Griggs A."/>
            <person name="Gujja S."/>
            <person name="Heilman E."/>
            <person name="Heiman D."/>
            <person name="Howarth C."/>
            <person name="Mehta T."/>
            <person name="Neiman D."/>
            <person name="Pearson M."/>
            <person name="Roberts A."/>
            <person name="Saif S."/>
            <person name="Shea T."/>
            <person name="Shenoy N."/>
            <person name="Sisk P."/>
            <person name="Stolte C."/>
            <person name="Sykes S."/>
            <person name="White J."/>
            <person name="Yandava C."/>
            <person name="Haas B."/>
            <person name="Nusbaum C."/>
            <person name="Birren B."/>
        </authorList>
    </citation>
    <scope>NUCLEOTIDE SEQUENCE [LARGE SCALE GENOMIC DNA]</scope>
    <source>
        <strain evidence="9">ATCC 50818</strain>
    </source>
</reference>
<sequence length="231" mass="25636">MAERTTTTRNAGGGGGEEDALAYLQRHCVQERLSAALLAAASETISFGTPPMTAVANALNSNKPQDLFTYRTLATNAKSRVRFLQLFNAMCRDLHPTNPALTGTEYLQLLRLICPDFPSSVIEDVLNILLVECSWECFLDASDFPNVFKLVFHYDEYTSWLQTTMEAWRTLRDHSGTDLSFMAYALLRYMPASTSTPVVSRSAFRRALEQSSGDVDSFSDAALLICRHGSV</sequence>
<evidence type="ECO:0000313" key="10">
    <source>
        <dbReference type="Proteomes" id="UP000007799"/>
    </source>
</evidence>
<organism evidence="10">
    <name type="scientific">Salpingoeca rosetta (strain ATCC 50818 / BSB-021)</name>
    <dbReference type="NCBI Taxonomy" id="946362"/>
    <lineage>
        <taxon>Eukaryota</taxon>
        <taxon>Choanoflagellata</taxon>
        <taxon>Craspedida</taxon>
        <taxon>Salpingoecidae</taxon>
        <taxon>Salpingoeca</taxon>
    </lineage>
</organism>
<protein>
    <recommendedName>
        <fullName evidence="7">Centriolar satellite-associated tubulin polyglutamylase complex regulator 1</fullName>
    </recommendedName>
</protein>
<dbReference type="RefSeq" id="XP_004994083.1">
    <property type="nucleotide sequence ID" value="XM_004994026.1"/>
</dbReference>
<dbReference type="AlphaFoldDB" id="F2U9M5"/>
<dbReference type="EMBL" id="GL832965">
    <property type="protein sequence ID" value="EGD73052.1"/>
    <property type="molecule type" value="Genomic_DNA"/>
</dbReference>
<name>F2U9M5_SALR5</name>
<dbReference type="PANTHER" id="PTHR34252:SF1">
    <property type="entry name" value="CENTRIOLAR SATELLITE-ASSOCIATED TUBULIN POLYGLUTAMYLASE COMPLEX REGULATOR 1"/>
    <property type="match status" value="1"/>
</dbReference>
<evidence type="ECO:0000256" key="8">
    <source>
        <dbReference type="ARBA" id="ARBA00045673"/>
    </source>
</evidence>
<evidence type="ECO:0000256" key="7">
    <source>
        <dbReference type="ARBA" id="ARBA00033769"/>
    </source>
</evidence>
<evidence type="ECO:0000313" key="9">
    <source>
        <dbReference type="EMBL" id="EGD73052.1"/>
    </source>
</evidence>
<comment type="function">
    <text evidence="8">Regulator of the tubulin polyglutamylase complex (TPGC) that controls cytoskeletal organization, nuclear shape, and cilium disassembly by balancing microtubule and actin assembly. Regulates the assembly and stability of the TPGC and thereby modulates polyglutamylation of the microtubule, which antagonizes MAP4 binding.</text>
</comment>
<dbReference type="InParanoid" id="F2U9M5"/>
<comment type="subcellular location">
    <subcellularLocation>
        <location evidence="1">Cytoplasm</location>
        <location evidence="1">Cytoskeleton</location>
        <location evidence="1">Microtubule organizing center</location>
        <location evidence="1">Centrosome</location>
        <location evidence="1">Centriolar satellite</location>
    </subcellularLocation>
</comment>
<dbReference type="GeneID" id="16074661"/>
<keyword evidence="10" id="KW-1185">Reference proteome</keyword>
<gene>
    <name evidence="9" type="ORF">PTSG_04765</name>
</gene>
<dbReference type="PANTHER" id="PTHR34252">
    <property type="entry name" value="UPF0705 PROTEIN C11ORF49"/>
    <property type="match status" value="1"/>
</dbReference>
<evidence type="ECO:0000256" key="4">
    <source>
        <dbReference type="ARBA" id="ARBA00022701"/>
    </source>
</evidence>
<evidence type="ECO:0000256" key="5">
    <source>
        <dbReference type="ARBA" id="ARBA00023212"/>
    </source>
</evidence>